<feature type="region of interest" description="Disordered" evidence="1">
    <location>
        <begin position="1"/>
        <end position="56"/>
    </location>
</feature>
<name>A0AAD3NUZ0_CRYJA</name>
<proteinExistence type="predicted"/>
<protein>
    <submittedName>
        <fullName evidence="2">Uncharacterized protein</fullName>
    </submittedName>
</protein>
<evidence type="ECO:0000256" key="1">
    <source>
        <dbReference type="SAM" id="MobiDB-lite"/>
    </source>
</evidence>
<accession>A0AAD3NUZ0</accession>
<feature type="region of interest" description="Disordered" evidence="1">
    <location>
        <begin position="148"/>
        <end position="183"/>
    </location>
</feature>
<keyword evidence="3" id="KW-1185">Reference proteome</keyword>
<feature type="region of interest" description="Disordered" evidence="1">
    <location>
        <begin position="64"/>
        <end position="83"/>
    </location>
</feature>
<organism evidence="2 3">
    <name type="scientific">Cryptomeria japonica</name>
    <name type="common">Japanese cedar</name>
    <name type="synonym">Cupressus japonica</name>
    <dbReference type="NCBI Taxonomy" id="3369"/>
    <lineage>
        <taxon>Eukaryota</taxon>
        <taxon>Viridiplantae</taxon>
        <taxon>Streptophyta</taxon>
        <taxon>Embryophyta</taxon>
        <taxon>Tracheophyta</taxon>
        <taxon>Spermatophyta</taxon>
        <taxon>Pinopsida</taxon>
        <taxon>Pinidae</taxon>
        <taxon>Conifers II</taxon>
        <taxon>Cupressales</taxon>
        <taxon>Cupressaceae</taxon>
        <taxon>Cryptomeria</taxon>
    </lineage>
</organism>
<gene>
    <name evidence="2" type="ORF">SUGI_1518570</name>
</gene>
<evidence type="ECO:0000313" key="2">
    <source>
        <dbReference type="EMBL" id="GLJ59672.1"/>
    </source>
</evidence>
<evidence type="ECO:0000313" key="3">
    <source>
        <dbReference type="Proteomes" id="UP001234787"/>
    </source>
</evidence>
<reference evidence="2" key="1">
    <citation type="submission" date="2022-12" db="EMBL/GenBank/DDBJ databases">
        <title>Chromosome-Level Genome Assembly of Japanese Cedar (Cryptomeriajaponica D. Don).</title>
        <authorList>
            <person name="Fujino T."/>
            <person name="Yamaguchi K."/>
            <person name="Yokoyama T."/>
            <person name="Hamanaka T."/>
            <person name="Harazono Y."/>
            <person name="Kamada H."/>
            <person name="Kobayashi W."/>
            <person name="Ujino-Ihara T."/>
            <person name="Uchiyama K."/>
            <person name="Matsumoto A."/>
            <person name="Izuno A."/>
            <person name="Tsumura Y."/>
            <person name="Toyoda A."/>
            <person name="Shigenobu S."/>
            <person name="Moriguchi Y."/>
            <person name="Ueno S."/>
            <person name="Kasahara M."/>
        </authorList>
    </citation>
    <scope>NUCLEOTIDE SEQUENCE</scope>
</reference>
<dbReference type="AlphaFoldDB" id="A0AAD3NUZ0"/>
<sequence>MAMVRAERAPYHPAPAAMGAPAPRRHHLRYFGGSSNEGEPPVEPEQTGPEPTNVQKTVNGIVEPSEVATNPETPPLFESSEEEKQKRIVAMEALSRLEFLIKTKQIRLDVPEQLAQYEEIQRQVRLMVGHLDRRIELLQAREEALLSDREGTIRSEPTGNGEPTALPQDEPGPRTYPMAEPLW</sequence>
<comment type="caution">
    <text evidence="2">The sequence shown here is derived from an EMBL/GenBank/DDBJ whole genome shotgun (WGS) entry which is preliminary data.</text>
</comment>
<dbReference type="EMBL" id="BSEH01001216">
    <property type="protein sequence ID" value="GLJ59672.1"/>
    <property type="molecule type" value="Genomic_DNA"/>
</dbReference>
<dbReference type="Proteomes" id="UP001234787">
    <property type="component" value="Unassembled WGS sequence"/>
</dbReference>
<feature type="compositionally biased region" description="Basic and acidic residues" evidence="1">
    <location>
        <begin position="1"/>
        <end position="10"/>
    </location>
</feature>